<dbReference type="OrthoDB" id="10042902at2759"/>
<dbReference type="InterPro" id="IPR019169">
    <property type="entry name" value="Transmembrane_26"/>
</dbReference>
<dbReference type="EMBL" id="CAJPWZ010000193">
    <property type="protein sequence ID" value="CAG2188054.1"/>
    <property type="molecule type" value="Genomic_DNA"/>
</dbReference>
<keyword evidence="2" id="KW-1133">Transmembrane helix</keyword>
<organism evidence="3 4">
    <name type="scientific">Mytilus edulis</name>
    <name type="common">Blue mussel</name>
    <dbReference type="NCBI Taxonomy" id="6550"/>
    <lineage>
        <taxon>Eukaryota</taxon>
        <taxon>Metazoa</taxon>
        <taxon>Spiralia</taxon>
        <taxon>Lophotrochozoa</taxon>
        <taxon>Mollusca</taxon>
        <taxon>Bivalvia</taxon>
        <taxon>Autobranchia</taxon>
        <taxon>Pteriomorphia</taxon>
        <taxon>Mytilida</taxon>
        <taxon>Mytiloidea</taxon>
        <taxon>Mytilidae</taxon>
        <taxon>Mytilinae</taxon>
        <taxon>Mytilus</taxon>
    </lineage>
</organism>
<evidence type="ECO:0000313" key="4">
    <source>
        <dbReference type="Proteomes" id="UP000683360"/>
    </source>
</evidence>
<dbReference type="PANTHER" id="PTHR22168">
    <property type="entry name" value="TMEM26 PROTEIN"/>
    <property type="match status" value="1"/>
</dbReference>
<feature type="transmembrane region" description="Helical" evidence="2">
    <location>
        <begin position="165"/>
        <end position="183"/>
    </location>
</feature>
<dbReference type="AlphaFoldDB" id="A0A8S3PWC2"/>
<feature type="transmembrane region" description="Helical" evidence="2">
    <location>
        <begin position="285"/>
        <end position="306"/>
    </location>
</feature>
<feature type="compositionally biased region" description="Basic and acidic residues" evidence="1">
    <location>
        <begin position="340"/>
        <end position="351"/>
    </location>
</feature>
<evidence type="ECO:0000256" key="2">
    <source>
        <dbReference type="SAM" id="Phobius"/>
    </source>
</evidence>
<accession>A0A8S3PWC2</accession>
<feature type="transmembrane region" description="Helical" evidence="2">
    <location>
        <begin position="195"/>
        <end position="214"/>
    </location>
</feature>
<feature type="transmembrane region" description="Helical" evidence="2">
    <location>
        <begin position="255"/>
        <end position="279"/>
    </location>
</feature>
<name>A0A8S3PWC2_MYTED</name>
<evidence type="ECO:0000313" key="3">
    <source>
        <dbReference type="EMBL" id="CAG2188054.1"/>
    </source>
</evidence>
<keyword evidence="2" id="KW-0472">Membrane</keyword>
<feature type="transmembrane region" description="Helical" evidence="2">
    <location>
        <begin position="133"/>
        <end position="153"/>
    </location>
</feature>
<gene>
    <name evidence="3" type="ORF">MEDL_3452</name>
</gene>
<comment type="caution">
    <text evidence="3">The sequence shown here is derived from an EMBL/GenBank/DDBJ whole genome shotgun (WGS) entry which is preliminary data.</text>
</comment>
<reference evidence="3" key="1">
    <citation type="submission" date="2021-03" db="EMBL/GenBank/DDBJ databases">
        <authorList>
            <person name="Bekaert M."/>
        </authorList>
    </citation>
    <scope>NUCLEOTIDE SEQUENCE</scope>
</reference>
<sequence length="394" mass="45387">MVIIWSVVQAVFVRSLLFIHSFLCIWRTVDVQGNNLFWCLGLGNILHIIELEHRILKKRGQEDKWFCLCFFIHLCNTVPAIWLLEIDRLEKSTTIVNNNTVTTPATNTSDNSQGEALSAIEGLTIPVKLDADTWASVLEQGFLFILILGRWMLPRGKLTRDQLSQLLFVYIGSGSDVMELFIIFEEKEIRADKTFSYAILTVWTISLLQFTLVLTSTKKQRGGQTDAEDPDDEDDWTTSKRAPARCCAKLVEMEIWSLFVAIMLQDGPYLTIRLCAIFVKEVLSYGVIFFALKNCLMIMMLFYRVIVVGTHKKELEEKAKEKERMTEKEVIKKLSDIRKIKHQNSKDNPRDNKKRKNGRGQSGSPPNYWSHPDYFYQSPFGFGRANYGYNGGYY</sequence>
<protein>
    <recommendedName>
        <fullName evidence="5">Transmembrane protein 26</fullName>
    </recommendedName>
</protein>
<keyword evidence="4" id="KW-1185">Reference proteome</keyword>
<keyword evidence="2" id="KW-0812">Transmembrane</keyword>
<feature type="transmembrane region" description="Helical" evidence="2">
    <location>
        <begin position="65"/>
        <end position="84"/>
    </location>
</feature>
<evidence type="ECO:0000256" key="1">
    <source>
        <dbReference type="SAM" id="MobiDB-lite"/>
    </source>
</evidence>
<dbReference type="PANTHER" id="PTHR22168:SF7">
    <property type="entry name" value="TRANSMEMBRANE PROTEIN 26-LIKE"/>
    <property type="match status" value="1"/>
</dbReference>
<dbReference type="Proteomes" id="UP000683360">
    <property type="component" value="Unassembled WGS sequence"/>
</dbReference>
<feature type="region of interest" description="Disordered" evidence="1">
    <location>
        <begin position="340"/>
        <end position="370"/>
    </location>
</feature>
<proteinExistence type="predicted"/>
<feature type="transmembrane region" description="Helical" evidence="2">
    <location>
        <begin position="7"/>
        <end position="29"/>
    </location>
</feature>
<evidence type="ECO:0008006" key="5">
    <source>
        <dbReference type="Google" id="ProtNLM"/>
    </source>
</evidence>
<dbReference type="Pfam" id="PF09772">
    <property type="entry name" value="Tmem26"/>
    <property type="match status" value="1"/>
</dbReference>